<keyword evidence="2" id="KW-0812">Transmembrane</keyword>
<dbReference type="AlphaFoldDB" id="A0A9P8WC76"/>
<feature type="compositionally biased region" description="Polar residues" evidence="1">
    <location>
        <begin position="1"/>
        <end position="26"/>
    </location>
</feature>
<feature type="region of interest" description="Disordered" evidence="1">
    <location>
        <begin position="1"/>
        <end position="38"/>
    </location>
</feature>
<comment type="caution">
    <text evidence="4">The sequence shown here is derived from an EMBL/GenBank/DDBJ whole genome shotgun (WGS) entry which is preliminary data.</text>
</comment>
<name>A0A9P8WC76_9HYPO</name>
<proteinExistence type="predicted"/>
<evidence type="ECO:0000259" key="3">
    <source>
        <dbReference type="Pfam" id="PF26616"/>
    </source>
</evidence>
<dbReference type="Pfam" id="PF26616">
    <property type="entry name" value="CorA-like"/>
    <property type="match status" value="1"/>
</dbReference>
<dbReference type="EMBL" id="JAGPYM010000006">
    <property type="protein sequence ID" value="KAH6893036.1"/>
    <property type="molecule type" value="Genomic_DNA"/>
</dbReference>
<keyword evidence="5" id="KW-1185">Reference proteome</keyword>
<gene>
    <name evidence="4" type="ORF">B0T10DRAFT_509552</name>
</gene>
<reference evidence="4 5" key="1">
    <citation type="journal article" date="2021" name="Nat. Commun.">
        <title>Genetic determinants of endophytism in the Arabidopsis root mycobiome.</title>
        <authorList>
            <person name="Mesny F."/>
            <person name="Miyauchi S."/>
            <person name="Thiergart T."/>
            <person name="Pickel B."/>
            <person name="Atanasova L."/>
            <person name="Karlsson M."/>
            <person name="Huettel B."/>
            <person name="Barry K.W."/>
            <person name="Haridas S."/>
            <person name="Chen C."/>
            <person name="Bauer D."/>
            <person name="Andreopoulos W."/>
            <person name="Pangilinan J."/>
            <person name="LaButti K."/>
            <person name="Riley R."/>
            <person name="Lipzen A."/>
            <person name="Clum A."/>
            <person name="Drula E."/>
            <person name="Henrissat B."/>
            <person name="Kohler A."/>
            <person name="Grigoriev I.V."/>
            <person name="Martin F.M."/>
            <person name="Hacquard S."/>
        </authorList>
    </citation>
    <scope>NUCLEOTIDE SEQUENCE [LARGE SCALE GENOMIC DNA]</scope>
    <source>
        <strain evidence="4 5">MPI-CAGE-CH-0241</strain>
    </source>
</reference>
<accession>A0A9P8WC76</accession>
<organism evidence="4 5">
    <name type="scientific">Thelonectria olida</name>
    <dbReference type="NCBI Taxonomy" id="1576542"/>
    <lineage>
        <taxon>Eukaryota</taxon>
        <taxon>Fungi</taxon>
        <taxon>Dikarya</taxon>
        <taxon>Ascomycota</taxon>
        <taxon>Pezizomycotina</taxon>
        <taxon>Sordariomycetes</taxon>
        <taxon>Hypocreomycetidae</taxon>
        <taxon>Hypocreales</taxon>
        <taxon>Nectriaceae</taxon>
        <taxon>Thelonectria</taxon>
    </lineage>
</organism>
<feature type="transmembrane region" description="Helical" evidence="2">
    <location>
        <begin position="546"/>
        <end position="569"/>
    </location>
</feature>
<keyword evidence="2" id="KW-0472">Membrane</keyword>
<evidence type="ECO:0000313" key="4">
    <source>
        <dbReference type="EMBL" id="KAH6893036.1"/>
    </source>
</evidence>
<feature type="domain" description="CorA-like transporter" evidence="3">
    <location>
        <begin position="13"/>
        <end position="297"/>
    </location>
</feature>
<sequence length="582" mass="66569">MAGQDDNSNDFVESCQNSASFPSNLVRSPHSKSAREAISQKLGEESKFVFNEDDSLLRFKDIYPSGKISNGLDGEPQNPQMVDVEVKSQNELRNHVQTRFKDPHFRYVSMKAESSKDPVDCSPDMFKYLCSYHQIPPSFMDCVFSFRDTLENYDCSLASFSDENTLLNRPEQLLSLPTLGRSGREIRHSFLLRSVEKSDSISSRKYGIRQLAVYHCFDVVTGRTCWLTLKGNDLVKDRIDDHIARVQVSRPKALEDVYESFSATLETHSIILDWCDENWRWFINYIETVSREATKNAKIVDVDDPIPIEAIKSHVRRNTGGIQRSASFFKAIASHVIPLQNLTKSREPDVEQGPDGDMWNLQNPEKNLKVIQRTGEFKIGSLQTLQSLMERIEEAILVLELNGKVVQKMREHYHDLTSRYRIKEMKNIRKRCGNDILRFLNRIRTLEDNMAIRKAQLQSRLSLVREGKTMVGRMYAEIAQQSAHNMHEIAIKTKRETSSMHIITVATLIFLPATFIASFFQSGILKLGGDGKGEMRPRLNRDAFDLFVKITIPLSACMLSIWTVGYFCMGRKKEAKGSIKQA</sequence>
<evidence type="ECO:0000256" key="2">
    <source>
        <dbReference type="SAM" id="Phobius"/>
    </source>
</evidence>
<evidence type="ECO:0000256" key="1">
    <source>
        <dbReference type="SAM" id="MobiDB-lite"/>
    </source>
</evidence>
<protein>
    <recommendedName>
        <fullName evidence="3">CorA-like transporter domain-containing protein</fullName>
    </recommendedName>
</protein>
<dbReference type="InterPro" id="IPR058257">
    <property type="entry name" value="CorA-like_dom"/>
</dbReference>
<keyword evidence="2" id="KW-1133">Transmembrane helix</keyword>
<dbReference type="Proteomes" id="UP000777438">
    <property type="component" value="Unassembled WGS sequence"/>
</dbReference>
<evidence type="ECO:0000313" key="5">
    <source>
        <dbReference type="Proteomes" id="UP000777438"/>
    </source>
</evidence>
<dbReference type="Gene3D" id="1.20.58.340">
    <property type="entry name" value="Magnesium transport protein CorA, transmembrane region"/>
    <property type="match status" value="1"/>
</dbReference>
<feature type="transmembrane region" description="Helical" evidence="2">
    <location>
        <begin position="502"/>
        <end position="526"/>
    </location>
</feature>
<dbReference type="OrthoDB" id="5396681at2759"/>